<evidence type="ECO:0000256" key="3">
    <source>
        <dbReference type="SAM" id="Coils"/>
    </source>
</evidence>
<feature type="region of interest" description="Disordered" evidence="4">
    <location>
        <begin position="68"/>
        <end position="87"/>
    </location>
</feature>
<dbReference type="SMART" id="SM00338">
    <property type="entry name" value="BRLZ"/>
    <property type="match status" value="1"/>
</dbReference>
<comment type="caution">
    <text evidence="6">The sequence shown here is derived from an EMBL/GenBank/DDBJ whole genome shotgun (WGS) entry which is preliminary data.</text>
</comment>
<dbReference type="Pfam" id="PF00170">
    <property type="entry name" value="bZIP_1"/>
    <property type="match status" value="1"/>
</dbReference>
<comment type="subcellular location">
    <subcellularLocation>
        <location evidence="1">Nucleus</location>
    </subcellularLocation>
</comment>
<feature type="region of interest" description="Disordered" evidence="4">
    <location>
        <begin position="92"/>
        <end position="148"/>
    </location>
</feature>
<evidence type="ECO:0000313" key="6">
    <source>
        <dbReference type="EMBL" id="KAG7410254.1"/>
    </source>
</evidence>
<keyword evidence="3" id="KW-0175">Coiled coil</keyword>
<dbReference type="EMBL" id="JAELUR010000026">
    <property type="protein sequence ID" value="KAG7410254.1"/>
    <property type="molecule type" value="Genomic_DNA"/>
</dbReference>
<evidence type="ECO:0000313" key="7">
    <source>
        <dbReference type="Proteomes" id="UP000693942"/>
    </source>
</evidence>
<evidence type="ECO:0000259" key="5">
    <source>
        <dbReference type="PROSITE" id="PS00036"/>
    </source>
</evidence>
<protein>
    <submittedName>
        <fullName evidence="6">AP-1-like transcription factor napA</fullName>
    </submittedName>
</protein>
<dbReference type="GO" id="GO:0090575">
    <property type="term" value="C:RNA polymerase II transcription regulator complex"/>
    <property type="evidence" value="ECO:0007669"/>
    <property type="project" value="TreeGrafter"/>
</dbReference>
<feature type="compositionally biased region" description="Polar residues" evidence="4">
    <location>
        <begin position="36"/>
        <end position="48"/>
    </location>
</feature>
<gene>
    <name evidence="6" type="primary">napA-0</name>
    <name evidence="6" type="ORF">Forpi1262_v017740</name>
</gene>
<feature type="domain" description="BZIP" evidence="5">
    <location>
        <begin position="138"/>
        <end position="153"/>
    </location>
</feature>
<dbReference type="GO" id="GO:0001228">
    <property type="term" value="F:DNA-binding transcription activator activity, RNA polymerase II-specific"/>
    <property type="evidence" value="ECO:0007669"/>
    <property type="project" value="TreeGrafter"/>
</dbReference>
<evidence type="ECO:0000256" key="2">
    <source>
        <dbReference type="ARBA" id="ARBA00023242"/>
    </source>
</evidence>
<organism evidence="6 7">
    <name type="scientific">Fusarium oxysporum f. sp. raphani</name>
    <dbReference type="NCBI Taxonomy" id="96318"/>
    <lineage>
        <taxon>Eukaryota</taxon>
        <taxon>Fungi</taxon>
        <taxon>Dikarya</taxon>
        <taxon>Ascomycota</taxon>
        <taxon>Pezizomycotina</taxon>
        <taxon>Sordariomycetes</taxon>
        <taxon>Hypocreomycetidae</taxon>
        <taxon>Hypocreales</taxon>
        <taxon>Nectriaceae</taxon>
        <taxon>Fusarium</taxon>
        <taxon>Fusarium oxysporum species complex</taxon>
    </lineage>
</organism>
<dbReference type="PANTHER" id="PTHR40621:SF8">
    <property type="entry name" value="AP-1-LIKE TRANSCRIPTION FACTOR YAP3"/>
    <property type="match status" value="1"/>
</dbReference>
<dbReference type="AlphaFoldDB" id="A0A8J5TT39"/>
<evidence type="ECO:0000256" key="1">
    <source>
        <dbReference type="ARBA" id="ARBA00004123"/>
    </source>
</evidence>
<dbReference type="GO" id="GO:0000976">
    <property type="term" value="F:transcription cis-regulatory region binding"/>
    <property type="evidence" value="ECO:0007669"/>
    <property type="project" value="InterPro"/>
</dbReference>
<feature type="region of interest" description="Disordered" evidence="4">
    <location>
        <begin position="25"/>
        <end position="53"/>
    </location>
</feature>
<dbReference type="InterPro" id="IPR004827">
    <property type="entry name" value="bZIP"/>
</dbReference>
<evidence type="ECO:0000256" key="4">
    <source>
        <dbReference type="SAM" id="MobiDB-lite"/>
    </source>
</evidence>
<proteinExistence type="predicted"/>
<feature type="coiled-coil region" evidence="3">
    <location>
        <begin position="151"/>
        <end position="178"/>
    </location>
</feature>
<keyword evidence="2" id="KW-0539">Nucleus</keyword>
<dbReference type="InterPro" id="IPR050936">
    <property type="entry name" value="AP-1-like"/>
</dbReference>
<accession>A0A8J5TT39</accession>
<dbReference type="PROSITE" id="PS00036">
    <property type="entry name" value="BZIP_BASIC"/>
    <property type="match status" value="1"/>
</dbReference>
<sequence>MYSSWQHKFPDGQPYCWPMLTPPLTPSPSHSAASSGVNTPQPESSASLSSNPNHHFHVFNVVSHDINESPHQAGASVPDPNPPILTDFAPQAEHVQQQHPQRQQSGSSGQKHVSPINEPILERRGSEEDDNLAYARSRRKDQNRAAQRAFRERKEKYVKALEAKIAQLEVAQRQTSCENERLEKILHKMFLENASLRIAPHVSRSSLPTESARLMHFNSKDLFSEVVRSHTNKSPFCQIRTSIDGESLLAADAAWDLIIGHKLFKKGLIDIGDVTDLLKHWRQGPVFSKRAIISAIEKSARRRTDDLIWTVGAINEG</sequence>
<dbReference type="PANTHER" id="PTHR40621">
    <property type="entry name" value="TRANSCRIPTION FACTOR KAPC-RELATED"/>
    <property type="match status" value="1"/>
</dbReference>
<dbReference type="CDD" id="cd14688">
    <property type="entry name" value="bZIP_YAP"/>
    <property type="match status" value="1"/>
</dbReference>
<name>A0A8J5TT39_FUSOX</name>
<dbReference type="Proteomes" id="UP000693942">
    <property type="component" value="Unassembled WGS sequence"/>
</dbReference>
<feature type="compositionally biased region" description="Low complexity" evidence="4">
    <location>
        <begin position="92"/>
        <end position="110"/>
    </location>
</feature>
<reference evidence="6" key="1">
    <citation type="submission" date="2021-04" db="EMBL/GenBank/DDBJ databases">
        <title>First draft genome resource for Brassicaceae pathogens Fusarium oxysporum f. sp. raphani and Fusarium oxysporum f. sp. rapae.</title>
        <authorList>
            <person name="Asai S."/>
        </authorList>
    </citation>
    <scope>NUCLEOTIDE SEQUENCE</scope>
    <source>
        <strain evidence="6">Tf1262</strain>
    </source>
</reference>